<dbReference type="AlphaFoldDB" id="A0A2S5TI05"/>
<gene>
    <name evidence="1" type="ORF">C3942_07465</name>
</gene>
<proteinExistence type="predicted"/>
<organism evidence="1 2">
    <name type="scientific">Solimonas fluminis</name>
    <dbReference type="NCBI Taxonomy" id="2086571"/>
    <lineage>
        <taxon>Bacteria</taxon>
        <taxon>Pseudomonadati</taxon>
        <taxon>Pseudomonadota</taxon>
        <taxon>Gammaproteobacteria</taxon>
        <taxon>Nevskiales</taxon>
        <taxon>Nevskiaceae</taxon>
        <taxon>Solimonas</taxon>
    </lineage>
</organism>
<reference evidence="1 2" key="1">
    <citation type="submission" date="2018-02" db="EMBL/GenBank/DDBJ databases">
        <title>Genome sequencing of Solimonas sp. HR-BB.</title>
        <authorList>
            <person name="Lee Y."/>
            <person name="Jeon C.O."/>
        </authorList>
    </citation>
    <scope>NUCLEOTIDE SEQUENCE [LARGE SCALE GENOMIC DNA]</scope>
    <source>
        <strain evidence="1 2">HR-BB</strain>
    </source>
</reference>
<evidence type="ECO:0000313" key="2">
    <source>
        <dbReference type="Proteomes" id="UP000238220"/>
    </source>
</evidence>
<accession>A0A2S5TI05</accession>
<comment type="caution">
    <text evidence="1">The sequence shown here is derived from an EMBL/GenBank/DDBJ whole genome shotgun (WGS) entry which is preliminary data.</text>
</comment>
<dbReference type="OrthoDB" id="6387759at2"/>
<dbReference type="Pfam" id="PF15566">
    <property type="entry name" value="Imm32"/>
    <property type="match status" value="1"/>
</dbReference>
<dbReference type="EMBL" id="PSNW01000003">
    <property type="protein sequence ID" value="PPE74592.1"/>
    <property type="molecule type" value="Genomic_DNA"/>
</dbReference>
<dbReference type="RefSeq" id="WP_104229750.1">
    <property type="nucleotide sequence ID" value="NZ_PSNW01000003.1"/>
</dbReference>
<sequence length="77" mass="8735">MLSFEFAGNETLHVHGDRKSLLELADILIHLAKSEEPDHVHLMSPEWGGTTLSDKPQGLDTRSFKHVKVCIWPDEDK</sequence>
<keyword evidence="2" id="KW-1185">Reference proteome</keyword>
<protein>
    <submittedName>
        <fullName evidence="1">Uncharacterized protein</fullName>
    </submittedName>
</protein>
<name>A0A2S5TI05_9GAMM</name>
<dbReference type="InterPro" id="IPR029083">
    <property type="entry name" value="Imm32"/>
</dbReference>
<dbReference type="Proteomes" id="UP000238220">
    <property type="component" value="Unassembled WGS sequence"/>
</dbReference>
<evidence type="ECO:0000313" key="1">
    <source>
        <dbReference type="EMBL" id="PPE74592.1"/>
    </source>
</evidence>